<name>B4VN66_9CYAN</name>
<accession>B4VN66</accession>
<gene>
    <name evidence="1" type="ORF">MC7420_4796</name>
</gene>
<protein>
    <submittedName>
        <fullName evidence="1">Uncharacterized protein</fullName>
    </submittedName>
</protein>
<organism evidence="1 2">
    <name type="scientific">Coleofasciculus chthonoplastes PCC 7420</name>
    <dbReference type="NCBI Taxonomy" id="118168"/>
    <lineage>
        <taxon>Bacteria</taxon>
        <taxon>Bacillati</taxon>
        <taxon>Cyanobacteriota</taxon>
        <taxon>Cyanophyceae</taxon>
        <taxon>Coleofasciculales</taxon>
        <taxon>Coleofasciculaceae</taxon>
        <taxon>Coleofasciculus</taxon>
    </lineage>
</organism>
<sequence>MITVSRSIAAAILAIWRERRKYARISSSVAGEMSGRDNLEIKSSGIIFQE</sequence>
<dbReference type="HOGENOM" id="CLU_3116733_0_0_3"/>
<evidence type="ECO:0000313" key="2">
    <source>
        <dbReference type="Proteomes" id="UP000003835"/>
    </source>
</evidence>
<evidence type="ECO:0000313" key="1">
    <source>
        <dbReference type="EMBL" id="EDX76540.1"/>
    </source>
</evidence>
<reference evidence="1 2" key="1">
    <citation type="submission" date="2008-07" db="EMBL/GenBank/DDBJ databases">
        <authorList>
            <person name="Tandeau de Marsac N."/>
            <person name="Ferriera S."/>
            <person name="Johnson J."/>
            <person name="Kravitz S."/>
            <person name="Beeson K."/>
            <person name="Sutton G."/>
            <person name="Rogers Y.-H."/>
            <person name="Friedman R."/>
            <person name="Frazier M."/>
            <person name="Venter J.C."/>
        </authorList>
    </citation>
    <scope>NUCLEOTIDE SEQUENCE [LARGE SCALE GENOMIC DNA]</scope>
    <source>
        <strain evidence="1 2">PCC 7420</strain>
    </source>
</reference>
<dbReference type="AlphaFoldDB" id="B4VN66"/>
<keyword evidence="2" id="KW-1185">Reference proteome</keyword>
<dbReference type="EMBL" id="DS989846">
    <property type="protein sequence ID" value="EDX76540.1"/>
    <property type="molecule type" value="Genomic_DNA"/>
</dbReference>
<proteinExistence type="predicted"/>
<dbReference type="Proteomes" id="UP000003835">
    <property type="component" value="Unassembled WGS sequence"/>
</dbReference>